<comment type="caution">
    <text evidence="2">The sequence shown here is derived from an EMBL/GenBank/DDBJ whole genome shotgun (WGS) entry which is preliminary data.</text>
</comment>
<sequence length="95" mass="9270">MASTTRRIGAGLAATAAAAAAALTAGGPATASPGPQISCAGARCTNTGDTVGIGFGTYTCPNGIGYPSVAIVFPHRTAPVYPANCTPTTFPGYNH</sequence>
<dbReference type="RefSeq" id="WP_253662977.1">
    <property type="nucleotide sequence ID" value="NZ_BAAAJQ010000003.1"/>
</dbReference>
<dbReference type="Proteomes" id="UP001206895">
    <property type="component" value="Unassembled WGS sequence"/>
</dbReference>
<feature type="signal peptide" evidence="1">
    <location>
        <begin position="1"/>
        <end position="31"/>
    </location>
</feature>
<reference evidence="2 3" key="1">
    <citation type="submission" date="2022-06" db="EMBL/GenBank/DDBJ databases">
        <title>Genomic Encyclopedia of Archaeal and Bacterial Type Strains, Phase II (KMG-II): from individual species to whole genera.</title>
        <authorList>
            <person name="Goeker M."/>
        </authorList>
    </citation>
    <scope>NUCLEOTIDE SEQUENCE [LARGE SCALE GENOMIC DNA]</scope>
    <source>
        <strain evidence="2 3">DSM 44693</strain>
    </source>
</reference>
<keyword evidence="1" id="KW-0732">Signal</keyword>
<dbReference type="InterPro" id="IPR006311">
    <property type="entry name" value="TAT_signal"/>
</dbReference>
<name>A0ABT1HJA9_9NOCA</name>
<feature type="chain" id="PRO_5045798820" description="Secreted protein" evidence="1">
    <location>
        <begin position="32"/>
        <end position="95"/>
    </location>
</feature>
<dbReference type="PROSITE" id="PS51318">
    <property type="entry name" value="TAT"/>
    <property type="match status" value="1"/>
</dbReference>
<protein>
    <recommendedName>
        <fullName evidence="4">Secreted protein</fullName>
    </recommendedName>
</protein>
<keyword evidence="3" id="KW-1185">Reference proteome</keyword>
<proteinExistence type="predicted"/>
<evidence type="ECO:0000256" key="1">
    <source>
        <dbReference type="SAM" id="SignalP"/>
    </source>
</evidence>
<evidence type="ECO:0008006" key="4">
    <source>
        <dbReference type="Google" id="ProtNLM"/>
    </source>
</evidence>
<evidence type="ECO:0000313" key="2">
    <source>
        <dbReference type="EMBL" id="MCP2178013.1"/>
    </source>
</evidence>
<dbReference type="EMBL" id="JAMTCJ010000004">
    <property type="protein sequence ID" value="MCP2178013.1"/>
    <property type="molecule type" value="Genomic_DNA"/>
</dbReference>
<organism evidence="2 3">
    <name type="scientific">Williamsia maris</name>
    <dbReference type="NCBI Taxonomy" id="72806"/>
    <lineage>
        <taxon>Bacteria</taxon>
        <taxon>Bacillati</taxon>
        <taxon>Actinomycetota</taxon>
        <taxon>Actinomycetes</taxon>
        <taxon>Mycobacteriales</taxon>
        <taxon>Nocardiaceae</taxon>
        <taxon>Williamsia</taxon>
    </lineage>
</organism>
<accession>A0ABT1HJA9</accession>
<gene>
    <name evidence="2" type="ORF">LX13_003854</name>
</gene>
<evidence type="ECO:0000313" key="3">
    <source>
        <dbReference type="Proteomes" id="UP001206895"/>
    </source>
</evidence>